<protein>
    <submittedName>
        <fullName evidence="1">Uncharacterized protein</fullName>
    </submittedName>
</protein>
<comment type="caution">
    <text evidence="1">The sequence shown here is derived from an EMBL/GenBank/DDBJ whole genome shotgun (WGS) entry which is preliminary data.</text>
</comment>
<reference evidence="1 2" key="1">
    <citation type="journal article" date="2021" name="Commun. Biol.">
        <title>The genome of Shorea leprosula (Dipterocarpaceae) highlights the ecological relevance of drought in aseasonal tropical rainforests.</title>
        <authorList>
            <person name="Ng K.K.S."/>
            <person name="Kobayashi M.J."/>
            <person name="Fawcett J.A."/>
            <person name="Hatakeyama M."/>
            <person name="Paape T."/>
            <person name="Ng C.H."/>
            <person name="Ang C.C."/>
            <person name="Tnah L.H."/>
            <person name="Lee C.T."/>
            <person name="Nishiyama T."/>
            <person name="Sese J."/>
            <person name="O'Brien M.J."/>
            <person name="Copetti D."/>
            <person name="Mohd Noor M.I."/>
            <person name="Ong R.C."/>
            <person name="Putra M."/>
            <person name="Sireger I.Z."/>
            <person name="Indrioko S."/>
            <person name="Kosugi Y."/>
            <person name="Izuno A."/>
            <person name="Isagi Y."/>
            <person name="Lee S.L."/>
            <person name="Shimizu K.K."/>
        </authorList>
    </citation>
    <scope>NUCLEOTIDE SEQUENCE [LARGE SCALE GENOMIC DNA]</scope>
    <source>
        <strain evidence="1">214</strain>
    </source>
</reference>
<dbReference type="AlphaFoldDB" id="A0AAV5HQB0"/>
<accession>A0AAV5HQB0</accession>
<sequence length="35" mass="4141">MIFFAITYWGRVDFMKFGHRNTMDGHQVQLHVSLG</sequence>
<gene>
    <name evidence="1" type="ORF">SLEP1_g2028</name>
</gene>
<evidence type="ECO:0000313" key="1">
    <source>
        <dbReference type="EMBL" id="GKU87666.1"/>
    </source>
</evidence>
<name>A0AAV5HQB0_9ROSI</name>
<keyword evidence="2" id="KW-1185">Reference proteome</keyword>
<proteinExistence type="predicted"/>
<dbReference type="EMBL" id="BPVZ01000002">
    <property type="protein sequence ID" value="GKU87666.1"/>
    <property type="molecule type" value="Genomic_DNA"/>
</dbReference>
<organism evidence="1 2">
    <name type="scientific">Rubroshorea leprosula</name>
    <dbReference type="NCBI Taxonomy" id="152421"/>
    <lineage>
        <taxon>Eukaryota</taxon>
        <taxon>Viridiplantae</taxon>
        <taxon>Streptophyta</taxon>
        <taxon>Embryophyta</taxon>
        <taxon>Tracheophyta</taxon>
        <taxon>Spermatophyta</taxon>
        <taxon>Magnoliopsida</taxon>
        <taxon>eudicotyledons</taxon>
        <taxon>Gunneridae</taxon>
        <taxon>Pentapetalae</taxon>
        <taxon>rosids</taxon>
        <taxon>malvids</taxon>
        <taxon>Malvales</taxon>
        <taxon>Dipterocarpaceae</taxon>
        <taxon>Rubroshorea</taxon>
    </lineage>
</organism>
<dbReference type="Proteomes" id="UP001054252">
    <property type="component" value="Unassembled WGS sequence"/>
</dbReference>
<evidence type="ECO:0000313" key="2">
    <source>
        <dbReference type="Proteomes" id="UP001054252"/>
    </source>
</evidence>